<dbReference type="PANTHER" id="PTHR31247">
    <property type="entry name" value="TRANSMEMBRANE PROTEIN 198 FAMILY MEMBER"/>
    <property type="match status" value="1"/>
</dbReference>
<evidence type="ECO:0000256" key="6">
    <source>
        <dbReference type="ARBA" id="ARBA00049737"/>
    </source>
</evidence>
<accession>A0ABD3F5K8</accession>
<evidence type="ECO:0000313" key="9">
    <source>
        <dbReference type="EMBL" id="KAL3661651.1"/>
    </source>
</evidence>
<dbReference type="Pfam" id="PF13886">
    <property type="entry name" value="TM7S3_TM198"/>
    <property type="match status" value="1"/>
</dbReference>
<organism evidence="9 10">
    <name type="scientific">Phytophthora oleae</name>
    <dbReference type="NCBI Taxonomy" id="2107226"/>
    <lineage>
        <taxon>Eukaryota</taxon>
        <taxon>Sar</taxon>
        <taxon>Stramenopiles</taxon>
        <taxon>Oomycota</taxon>
        <taxon>Peronosporomycetes</taxon>
        <taxon>Peronosporales</taxon>
        <taxon>Peronosporaceae</taxon>
        <taxon>Phytophthora</taxon>
    </lineage>
</organism>
<keyword evidence="4 7" id="KW-1133">Transmembrane helix</keyword>
<feature type="transmembrane region" description="Helical" evidence="7">
    <location>
        <begin position="76"/>
        <end position="108"/>
    </location>
</feature>
<keyword evidence="10" id="KW-1185">Reference proteome</keyword>
<evidence type="ECO:0000256" key="2">
    <source>
        <dbReference type="ARBA" id="ARBA00006244"/>
    </source>
</evidence>
<dbReference type="GO" id="GO:0016020">
    <property type="term" value="C:membrane"/>
    <property type="evidence" value="ECO:0007669"/>
    <property type="project" value="UniProtKB-SubCell"/>
</dbReference>
<gene>
    <name evidence="9" type="ORF">V7S43_013410</name>
</gene>
<feature type="transmembrane region" description="Helical" evidence="7">
    <location>
        <begin position="149"/>
        <end position="168"/>
    </location>
</feature>
<evidence type="ECO:0000256" key="1">
    <source>
        <dbReference type="ARBA" id="ARBA00004141"/>
    </source>
</evidence>
<proteinExistence type="inferred from homology"/>
<feature type="transmembrane region" description="Helical" evidence="7">
    <location>
        <begin position="189"/>
        <end position="213"/>
    </location>
</feature>
<evidence type="ECO:0000313" key="10">
    <source>
        <dbReference type="Proteomes" id="UP001632037"/>
    </source>
</evidence>
<dbReference type="PANTHER" id="PTHR31247:SF5">
    <property type="entry name" value="DUF4203 DOMAIN-CONTAINING PROTEIN"/>
    <property type="match status" value="1"/>
</dbReference>
<sequence length="244" mass="26987">MLGVCSHSHYSSHFPTQVHLEPDVVAEFALLSGLVVCLFGFRLLRWLIFLSGFVVAGLITSTAFKNTFSLKTWVFFASWIGFFVIGVAGGCVALAFFPLGVFLMGLLFSYAFTTSLPYQMLPEDSSEVLIVVLLGGFLAWLLVRPFAIVSTSLMGSIAAVWGVGYFTGKYPSSSDIKRFHSHLQRSEESWVYAVPGAWWVYLALMLLLFAVGMTKQCRDAHKSRGSSHIGLYTGWRSSPNIIMP</sequence>
<dbReference type="EMBL" id="JBIMZQ010000035">
    <property type="protein sequence ID" value="KAL3661651.1"/>
    <property type="molecule type" value="Genomic_DNA"/>
</dbReference>
<evidence type="ECO:0000256" key="5">
    <source>
        <dbReference type="ARBA" id="ARBA00023136"/>
    </source>
</evidence>
<keyword evidence="5 7" id="KW-0472">Membrane</keyword>
<dbReference type="AlphaFoldDB" id="A0ABD3F5K8"/>
<reference evidence="9 10" key="1">
    <citation type="submission" date="2024-09" db="EMBL/GenBank/DDBJ databases">
        <title>Genome sequencing and assembly of Phytophthora oleae, isolate VK10A, causative agent of rot of olive drupes.</title>
        <authorList>
            <person name="Conti Taguali S."/>
            <person name="Riolo M."/>
            <person name="La Spada F."/>
            <person name="Cacciola S.O."/>
            <person name="Dionisio G."/>
        </authorList>
    </citation>
    <scope>NUCLEOTIDE SEQUENCE [LARGE SCALE GENOMIC DNA]</scope>
    <source>
        <strain evidence="9 10">VK10A</strain>
    </source>
</reference>
<comment type="similarity">
    <text evidence="2">Belongs to the TMEM198 family.</text>
</comment>
<comment type="caution">
    <text evidence="9">The sequence shown here is derived from an EMBL/GenBank/DDBJ whole genome shotgun (WGS) entry which is preliminary data.</text>
</comment>
<dbReference type="InterPro" id="IPR040236">
    <property type="entry name" value="TMEM198"/>
</dbReference>
<protein>
    <recommendedName>
        <fullName evidence="6">Transmembrane protein 198</fullName>
    </recommendedName>
</protein>
<name>A0ABD3F5K8_9STRA</name>
<comment type="subcellular location">
    <subcellularLocation>
        <location evidence="1">Membrane</location>
        <topology evidence="1">Multi-pass membrane protein</topology>
    </subcellularLocation>
</comment>
<feature type="domain" description="TM7S3/TM198-like" evidence="8">
    <location>
        <begin position="28"/>
        <end position="217"/>
    </location>
</feature>
<keyword evidence="3 7" id="KW-0812">Transmembrane</keyword>
<evidence type="ECO:0000256" key="4">
    <source>
        <dbReference type="ARBA" id="ARBA00022989"/>
    </source>
</evidence>
<evidence type="ECO:0000256" key="7">
    <source>
        <dbReference type="SAM" id="Phobius"/>
    </source>
</evidence>
<feature type="transmembrane region" description="Helical" evidence="7">
    <location>
        <begin position="46"/>
        <end position="64"/>
    </location>
</feature>
<dbReference type="InterPro" id="IPR025256">
    <property type="entry name" value="TM7S3/TM198-like_dom"/>
</dbReference>
<evidence type="ECO:0000259" key="8">
    <source>
        <dbReference type="Pfam" id="PF13886"/>
    </source>
</evidence>
<dbReference type="Proteomes" id="UP001632037">
    <property type="component" value="Unassembled WGS sequence"/>
</dbReference>
<feature type="transmembrane region" description="Helical" evidence="7">
    <location>
        <begin position="24"/>
        <end position="41"/>
    </location>
</feature>
<evidence type="ECO:0000256" key="3">
    <source>
        <dbReference type="ARBA" id="ARBA00022692"/>
    </source>
</evidence>
<feature type="transmembrane region" description="Helical" evidence="7">
    <location>
        <begin position="128"/>
        <end position="143"/>
    </location>
</feature>